<sequence>MTTVIHMHRDNTITARTTPTRILSPALKTHRRLGMTLSARHLTVNRIMRLIKFIHTTYIRVCTSSRP</sequence>
<evidence type="ECO:0000313" key="2">
    <source>
        <dbReference type="Proteomes" id="UP000198976"/>
    </source>
</evidence>
<reference evidence="1 2" key="1">
    <citation type="submission" date="2016-10" db="EMBL/GenBank/DDBJ databases">
        <authorList>
            <person name="Varghese N."/>
            <person name="Submissions S."/>
        </authorList>
    </citation>
    <scope>NUCLEOTIDE SEQUENCE [LARGE SCALE GENOMIC DNA]</scope>
    <source>
        <strain evidence="1 2">DSM 9169</strain>
    </source>
</reference>
<proteinExistence type="predicted"/>
<dbReference type="EMBL" id="LT629792">
    <property type="protein sequence ID" value="SDT96957.1"/>
    <property type="molecule type" value="Genomic_DNA"/>
</dbReference>
<dbReference type="Proteomes" id="UP000198976">
    <property type="component" value="Chromosome I"/>
</dbReference>
<protein>
    <submittedName>
        <fullName evidence="1">Uncharacterized protein</fullName>
    </submittedName>
</protein>
<evidence type="ECO:0000313" key="1">
    <source>
        <dbReference type="EMBL" id="SDT96957.1"/>
    </source>
</evidence>
<organism evidence="1 2">
    <name type="scientific">Schaalia radingae</name>
    <dbReference type="NCBI Taxonomy" id="131110"/>
    <lineage>
        <taxon>Bacteria</taxon>
        <taxon>Bacillati</taxon>
        <taxon>Actinomycetota</taxon>
        <taxon>Actinomycetes</taxon>
        <taxon>Actinomycetales</taxon>
        <taxon>Actinomycetaceae</taxon>
        <taxon>Schaalia</taxon>
    </lineage>
</organism>
<name>A0ABY0V831_9ACTO</name>
<accession>A0ABY0V831</accession>
<dbReference type="RefSeq" id="WP_257590275.1">
    <property type="nucleotide sequence ID" value="NZ_LT629792.1"/>
</dbReference>
<gene>
    <name evidence="1" type="ORF">SAMN04489714_1318</name>
</gene>
<keyword evidence="2" id="KW-1185">Reference proteome</keyword>